<evidence type="ECO:0000313" key="7">
    <source>
        <dbReference type="Proteomes" id="UP001377692"/>
    </source>
</evidence>
<dbReference type="SUPFAM" id="SSF53850">
    <property type="entry name" value="Periplasmic binding protein-like II"/>
    <property type="match status" value="1"/>
</dbReference>
<accession>A0ABU8RCR5</accession>
<dbReference type="Pfam" id="PF00126">
    <property type="entry name" value="HTH_1"/>
    <property type="match status" value="1"/>
</dbReference>
<keyword evidence="7" id="KW-1185">Reference proteome</keyword>
<evidence type="ECO:0000256" key="1">
    <source>
        <dbReference type="ARBA" id="ARBA00009437"/>
    </source>
</evidence>
<dbReference type="Gene3D" id="3.40.190.290">
    <property type="match status" value="1"/>
</dbReference>
<organism evidence="6 7">
    <name type="scientific">Pseudomonas kermanshahensis</name>
    <dbReference type="NCBI Taxonomy" id="2745482"/>
    <lineage>
        <taxon>Bacteria</taxon>
        <taxon>Pseudomonadati</taxon>
        <taxon>Pseudomonadota</taxon>
        <taxon>Gammaproteobacteria</taxon>
        <taxon>Pseudomonadales</taxon>
        <taxon>Pseudomonadaceae</taxon>
        <taxon>Pseudomonas</taxon>
    </lineage>
</organism>
<dbReference type="PANTHER" id="PTHR30126">
    <property type="entry name" value="HTH-TYPE TRANSCRIPTIONAL REGULATOR"/>
    <property type="match status" value="1"/>
</dbReference>
<dbReference type="Pfam" id="PF03466">
    <property type="entry name" value="LysR_substrate"/>
    <property type="match status" value="1"/>
</dbReference>
<reference evidence="6 7" key="1">
    <citation type="submission" date="2024-02" db="EMBL/GenBank/DDBJ databases">
        <title>Identification of pathogenicity and growth-promoting functions of Pseudomonas putida variants.</title>
        <authorList>
            <person name="Sun J."/>
        </authorList>
    </citation>
    <scope>NUCLEOTIDE SEQUENCE [LARGE SCALE GENOMIC DNA]</scope>
    <source>
        <strain evidence="6 7">A04</strain>
    </source>
</reference>
<dbReference type="EMBL" id="JBBHLD010000031">
    <property type="protein sequence ID" value="MEJ5907672.1"/>
    <property type="molecule type" value="Genomic_DNA"/>
</dbReference>
<evidence type="ECO:0000313" key="6">
    <source>
        <dbReference type="EMBL" id="MEJ5907672.1"/>
    </source>
</evidence>
<keyword evidence="3" id="KW-0238">DNA-binding</keyword>
<dbReference type="InterPro" id="IPR005119">
    <property type="entry name" value="LysR_subst-bd"/>
</dbReference>
<dbReference type="Proteomes" id="UP001377692">
    <property type="component" value="Unassembled WGS sequence"/>
</dbReference>
<dbReference type="Gene3D" id="1.10.10.10">
    <property type="entry name" value="Winged helix-like DNA-binding domain superfamily/Winged helix DNA-binding domain"/>
    <property type="match status" value="1"/>
</dbReference>
<evidence type="ECO:0000256" key="2">
    <source>
        <dbReference type="ARBA" id="ARBA00023015"/>
    </source>
</evidence>
<evidence type="ECO:0000259" key="5">
    <source>
        <dbReference type="PROSITE" id="PS50931"/>
    </source>
</evidence>
<proteinExistence type="inferred from homology"/>
<comment type="similarity">
    <text evidence="1">Belongs to the LysR transcriptional regulatory family.</text>
</comment>
<protein>
    <submittedName>
        <fullName evidence="6">LysR family transcriptional regulator</fullName>
    </submittedName>
</protein>
<keyword evidence="4" id="KW-0804">Transcription</keyword>
<gene>
    <name evidence="6" type="ORF">V7V80_23575</name>
</gene>
<dbReference type="SUPFAM" id="SSF46785">
    <property type="entry name" value="Winged helix' DNA-binding domain"/>
    <property type="match status" value="1"/>
</dbReference>
<dbReference type="RefSeq" id="WP_186679906.1">
    <property type="nucleotide sequence ID" value="NZ_JABWRY020000001.1"/>
</dbReference>
<evidence type="ECO:0000256" key="4">
    <source>
        <dbReference type="ARBA" id="ARBA00023163"/>
    </source>
</evidence>
<dbReference type="InterPro" id="IPR000847">
    <property type="entry name" value="LysR_HTH_N"/>
</dbReference>
<comment type="caution">
    <text evidence="6">The sequence shown here is derived from an EMBL/GenBank/DDBJ whole genome shotgun (WGS) entry which is preliminary data.</text>
</comment>
<name>A0ABU8RCR5_9PSED</name>
<evidence type="ECO:0000256" key="3">
    <source>
        <dbReference type="ARBA" id="ARBA00023125"/>
    </source>
</evidence>
<dbReference type="PROSITE" id="PS50931">
    <property type="entry name" value="HTH_LYSR"/>
    <property type="match status" value="1"/>
</dbReference>
<dbReference type="InterPro" id="IPR036390">
    <property type="entry name" value="WH_DNA-bd_sf"/>
</dbReference>
<keyword evidence="2" id="KW-0805">Transcription regulation</keyword>
<sequence>MKESLYNVRLLRIFLSVVNNQGFSAAQQELNMSTSAISTYMNQLESQLGMQLCNRGRAGFSLTSKGQLVFEEAKRLIEQTDSFERYVAELKGELRGTITVGILDSMLSDTQVNISDLLGDFSRKSDKIHVTLKILSPFELQKEVLEGKVDLAIGSLPTKMSGLRYSPLYIEQHWLFCSDRHPLYNPKDVSIEKVTEHALIKRGYWSNAEGMRHGFTRYSATIDSMEAELILILSGNYIGYLPDHLARRWEDEGRLLRLFPEHFGYTAEFSLIIKNGRSREPLIQAFRDEIDVIFGREAARLSHRSPT</sequence>
<dbReference type="CDD" id="cd05466">
    <property type="entry name" value="PBP2_LTTR_substrate"/>
    <property type="match status" value="1"/>
</dbReference>
<dbReference type="PANTHER" id="PTHR30126:SF98">
    <property type="entry name" value="HTH-TYPE TRANSCRIPTIONAL ACTIVATOR BAUR"/>
    <property type="match status" value="1"/>
</dbReference>
<dbReference type="InterPro" id="IPR036388">
    <property type="entry name" value="WH-like_DNA-bd_sf"/>
</dbReference>
<feature type="domain" description="HTH lysR-type" evidence="5">
    <location>
        <begin position="6"/>
        <end position="63"/>
    </location>
</feature>